<dbReference type="Proteomes" id="UP001162734">
    <property type="component" value="Chromosome"/>
</dbReference>
<dbReference type="EMBL" id="AP025592">
    <property type="protein sequence ID" value="BDG07223.1"/>
    <property type="molecule type" value="Genomic_DNA"/>
</dbReference>
<evidence type="ECO:0000313" key="13">
    <source>
        <dbReference type="EMBL" id="BDG07223.1"/>
    </source>
</evidence>
<keyword evidence="8 11" id="KW-0067">ATP-binding</keyword>
<comment type="catalytic activity">
    <reaction evidence="10 11">
        <text>nicotinate beta-D-ribonucleotide + ATP + H(+) = deamido-NAD(+) + diphosphate</text>
        <dbReference type="Rhea" id="RHEA:22860"/>
        <dbReference type="ChEBI" id="CHEBI:15378"/>
        <dbReference type="ChEBI" id="CHEBI:30616"/>
        <dbReference type="ChEBI" id="CHEBI:33019"/>
        <dbReference type="ChEBI" id="CHEBI:57502"/>
        <dbReference type="ChEBI" id="CHEBI:58437"/>
        <dbReference type="EC" id="2.7.7.18"/>
    </reaction>
</comment>
<evidence type="ECO:0000256" key="6">
    <source>
        <dbReference type="ARBA" id="ARBA00022695"/>
    </source>
</evidence>
<dbReference type="HAMAP" id="MF_00244">
    <property type="entry name" value="NaMN_adenylyltr"/>
    <property type="match status" value="1"/>
</dbReference>
<comment type="pathway">
    <text evidence="2 11">Cofactor biosynthesis; NAD(+) biosynthesis; deamido-NAD(+) from nicotinate D-ribonucleotide: step 1/1.</text>
</comment>
<dbReference type="Gene3D" id="3.40.50.620">
    <property type="entry name" value="HUPs"/>
    <property type="match status" value="1"/>
</dbReference>
<gene>
    <name evidence="11 13" type="primary">nadD</name>
    <name evidence="13" type="ORF">AMPC_03360</name>
</gene>
<keyword evidence="14" id="KW-1185">Reference proteome</keyword>
<protein>
    <recommendedName>
        <fullName evidence="11">Probable nicotinate-nucleotide adenylyltransferase</fullName>
        <ecNumber evidence="11">2.7.7.18</ecNumber>
    </recommendedName>
    <alternativeName>
        <fullName evidence="11">Deamido-NAD(+) diphosphorylase</fullName>
    </alternativeName>
    <alternativeName>
        <fullName evidence="11">Deamido-NAD(+) pyrophosphorylase</fullName>
    </alternativeName>
    <alternativeName>
        <fullName evidence="11">Nicotinate mononucleotide adenylyltransferase</fullName>
        <shortName evidence="11">NaMN adenylyltransferase</shortName>
    </alternativeName>
</protein>
<dbReference type="InterPro" id="IPR005248">
    <property type="entry name" value="NadD/NMNAT"/>
</dbReference>
<dbReference type="CDD" id="cd02165">
    <property type="entry name" value="NMNAT"/>
    <property type="match status" value="1"/>
</dbReference>
<keyword evidence="9 11" id="KW-0520">NAD</keyword>
<dbReference type="RefSeq" id="WP_248343825.1">
    <property type="nucleotide sequence ID" value="NZ_AP025592.1"/>
</dbReference>
<evidence type="ECO:0000256" key="9">
    <source>
        <dbReference type="ARBA" id="ARBA00023027"/>
    </source>
</evidence>
<feature type="domain" description="Cytidyltransferase-like" evidence="12">
    <location>
        <begin position="7"/>
        <end position="159"/>
    </location>
</feature>
<evidence type="ECO:0000256" key="8">
    <source>
        <dbReference type="ARBA" id="ARBA00022840"/>
    </source>
</evidence>
<keyword evidence="4 11" id="KW-0662">Pyridine nucleotide biosynthesis</keyword>
<evidence type="ECO:0000256" key="7">
    <source>
        <dbReference type="ARBA" id="ARBA00022741"/>
    </source>
</evidence>
<dbReference type="NCBIfam" id="TIGR00482">
    <property type="entry name" value="nicotinate (nicotinamide) nucleotide adenylyltransferase"/>
    <property type="match status" value="1"/>
</dbReference>
<evidence type="ECO:0000256" key="10">
    <source>
        <dbReference type="ARBA" id="ARBA00048721"/>
    </source>
</evidence>
<accession>A0ABM7X5Y6</accession>
<comment type="function">
    <text evidence="1 11">Catalyzes the reversible adenylation of nicotinate mononucleotide (NaMN) to nicotinic acid adenine dinucleotide (NaAD).</text>
</comment>
<evidence type="ECO:0000313" key="14">
    <source>
        <dbReference type="Proteomes" id="UP001162734"/>
    </source>
</evidence>
<dbReference type="InterPro" id="IPR004821">
    <property type="entry name" value="Cyt_trans-like"/>
</dbReference>
<evidence type="ECO:0000256" key="11">
    <source>
        <dbReference type="HAMAP-Rule" id="MF_00244"/>
    </source>
</evidence>
<evidence type="ECO:0000256" key="2">
    <source>
        <dbReference type="ARBA" id="ARBA00005019"/>
    </source>
</evidence>
<evidence type="ECO:0000259" key="12">
    <source>
        <dbReference type="Pfam" id="PF01467"/>
    </source>
</evidence>
<proteinExistence type="inferred from homology"/>
<evidence type="ECO:0000256" key="4">
    <source>
        <dbReference type="ARBA" id="ARBA00022642"/>
    </source>
</evidence>
<organism evidence="13 14">
    <name type="scientific">Anaeromyxobacter paludicola</name>
    <dbReference type="NCBI Taxonomy" id="2918171"/>
    <lineage>
        <taxon>Bacteria</taxon>
        <taxon>Pseudomonadati</taxon>
        <taxon>Myxococcota</taxon>
        <taxon>Myxococcia</taxon>
        <taxon>Myxococcales</taxon>
        <taxon>Cystobacterineae</taxon>
        <taxon>Anaeromyxobacteraceae</taxon>
        <taxon>Anaeromyxobacter</taxon>
    </lineage>
</organism>
<dbReference type="Pfam" id="PF01467">
    <property type="entry name" value="CTP_transf_like"/>
    <property type="match status" value="1"/>
</dbReference>
<dbReference type="SUPFAM" id="SSF52374">
    <property type="entry name" value="Nucleotidylyl transferase"/>
    <property type="match status" value="1"/>
</dbReference>
<keyword evidence="6 11" id="KW-0548">Nucleotidyltransferase</keyword>
<dbReference type="EC" id="2.7.7.18" evidence="11"/>
<comment type="similarity">
    <text evidence="3 11">Belongs to the NadD family.</text>
</comment>
<sequence length="186" mass="20766">MAREIALLGGSFNPPHVGHLMAAYWTLATQDVAEVWLMPAYQHPFGKELAPFEDRLEMCRIAAQALRGVHACGAEAELAGDPLVGKTARVLEHLAKKHPRDRFALVLGTDILPDTAKWYRFDRVKELARIVVVGREGYPEGAETLPLLPRVSSTEIRQRLSRGEDASPFVPRKVLAYLQERGLYRG</sequence>
<dbReference type="PANTHER" id="PTHR39321:SF3">
    <property type="entry name" value="PHOSPHOPANTETHEINE ADENYLYLTRANSFERASE"/>
    <property type="match status" value="1"/>
</dbReference>
<keyword evidence="7 11" id="KW-0547">Nucleotide-binding</keyword>
<evidence type="ECO:0000256" key="5">
    <source>
        <dbReference type="ARBA" id="ARBA00022679"/>
    </source>
</evidence>
<dbReference type="GO" id="GO:0016779">
    <property type="term" value="F:nucleotidyltransferase activity"/>
    <property type="evidence" value="ECO:0007669"/>
    <property type="project" value="UniProtKB-KW"/>
</dbReference>
<name>A0ABM7X5Y6_9BACT</name>
<dbReference type="PANTHER" id="PTHR39321">
    <property type="entry name" value="NICOTINATE-NUCLEOTIDE ADENYLYLTRANSFERASE-RELATED"/>
    <property type="match status" value="1"/>
</dbReference>
<keyword evidence="5 11" id="KW-0808">Transferase</keyword>
<reference evidence="14" key="1">
    <citation type="journal article" date="2022" name="Int. J. Syst. Evol. Microbiol.">
        <title>Anaeromyxobacter oryzae sp. nov., Anaeromyxobacter diazotrophicus sp. nov. and Anaeromyxobacter paludicola sp. nov., isolated from paddy soils.</title>
        <authorList>
            <person name="Itoh H."/>
            <person name="Xu Z."/>
            <person name="Mise K."/>
            <person name="Masuda Y."/>
            <person name="Ushijima N."/>
            <person name="Hayakawa C."/>
            <person name="Shiratori Y."/>
            <person name="Senoo K."/>
        </authorList>
    </citation>
    <scope>NUCLEOTIDE SEQUENCE [LARGE SCALE GENOMIC DNA]</scope>
    <source>
        <strain evidence="14">Red630</strain>
    </source>
</reference>
<evidence type="ECO:0000256" key="1">
    <source>
        <dbReference type="ARBA" id="ARBA00002324"/>
    </source>
</evidence>
<evidence type="ECO:0000256" key="3">
    <source>
        <dbReference type="ARBA" id="ARBA00009014"/>
    </source>
</evidence>
<dbReference type="InterPro" id="IPR014729">
    <property type="entry name" value="Rossmann-like_a/b/a_fold"/>
</dbReference>